<proteinExistence type="predicted"/>
<gene>
    <name evidence="1" type="ORF">ACFQ3C_13085</name>
</gene>
<evidence type="ECO:0000313" key="2">
    <source>
        <dbReference type="Proteomes" id="UP001597151"/>
    </source>
</evidence>
<dbReference type="EMBL" id="JBHTKR010000005">
    <property type="protein sequence ID" value="MFD1195601.1"/>
    <property type="molecule type" value="Genomic_DNA"/>
</dbReference>
<keyword evidence="2" id="KW-1185">Reference proteome</keyword>
<dbReference type="Proteomes" id="UP001597151">
    <property type="component" value="Unassembled WGS sequence"/>
</dbReference>
<accession>A0ABW3TGI7</accession>
<reference evidence="2" key="1">
    <citation type="journal article" date="2019" name="Int. J. Syst. Evol. Microbiol.">
        <title>The Global Catalogue of Microorganisms (GCM) 10K type strain sequencing project: providing services to taxonomists for standard genome sequencing and annotation.</title>
        <authorList>
            <consortium name="The Broad Institute Genomics Platform"/>
            <consortium name="The Broad Institute Genome Sequencing Center for Infectious Disease"/>
            <person name="Wu L."/>
            <person name="Ma J."/>
        </authorList>
    </citation>
    <scope>NUCLEOTIDE SEQUENCE [LARGE SCALE GENOMIC DNA]</scope>
    <source>
        <strain evidence="2">CCUG 55328</strain>
    </source>
</reference>
<sequence>MQNEWLLDVISDLKTFAVANGMALLARQLDQARDVALIEMASNRLEAPKALRMDENRTGADT</sequence>
<dbReference type="RefSeq" id="WP_380792571.1">
    <property type="nucleotide sequence ID" value="NZ_JBHTKR010000005.1"/>
</dbReference>
<name>A0ABW3TGI7_9RHOB</name>
<protein>
    <submittedName>
        <fullName evidence="1">Uncharacterized protein</fullName>
    </submittedName>
</protein>
<organism evidence="1 2">
    <name type="scientific">Seohaeicola saemankumensis</name>
    <dbReference type="NCBI Taxonomy" id="481181"/>
    <lineage>
        <taxon>Bacteria</taxon>
        <taxon>Pseudomonadati</taxon>
        <taxon>Pseudomonadota</taxon>
        <taxon>Alphaproteobacteria</taxon>
        <taxon>Rhodobacterales</taxon>
        <taxon>Roseobacteraceae</taxon>
        <taxon>Seohaeicola</taxon>
    </lineage>
</organism>
<evidence type="ECO:0000313" key="1">
    <source>
        <dbReference type="EMBL" id="MFD1195601.1"/>
    </source>
</evidence>
<comment type="caution">
    <text evidence="1">The sequence shown here is derived from an EMBL/GenBank/DDBJ whole genome shotgun (WGS) entry which is preliminary data.</text>
</comment>